<dbReference type="RefSeq" id="WP_148621288.1">
    <property type="nucleotide sequence ID" value="NZ_CP043044.1"/>
</dbReference>
<dbReference type="InterPro" id="IPR016035">
    <property type="entry name" value="Acyl_Trfase/lysoPLipase"/>
</dbReference>
<organism evidence="5 6">
    <name type="scientific">Gluconobacter thailandicus</name>
    <dbReference type="NCBI Taxonomy" id="257438"/>
    <lineage>
        <taxon>Bacteria</taxon>
        <taxon>Pseudomonadati</taxon>
        <taxon>Pseudomonadota</taxon>
        <taxon>Alphaproteobacteria</taxon>
        <taxon>Acetobacterales</taxon>
        <taxon>Acetobacteraceae</taxon>
        <taxon>Gluconobacter</taxon>
    </lineage>
</organism>
<dbReference type="GO" id="GO:0016042">
    <property type="term" value="P:lipid catabolic process"/>
    <property type="evidence" value="ECO:0007669"/>
    <property type="project" value="UniProtKB-UniRule"/>
</dbReference>
<sequence>MKFKSICIGVLLFVLGGAASLFGVSILVYKNFMADKPGGIAGKDIIMHHEATYRMPGKDIFVLSIDGGGIFGIIPAQIIVDLNKELSDIYKQKINGESPPELWEYFNTISGTSTGSIIAAGLSIDQGGGHALRPECILNEYKKDLFKINGYYRGSNWFYQSYDVARFLIKNDPIYKIDGVKKEIERIFPNKTMSNSLTYLVIPFVSVTDGGFSYATNTNVSFANYWFYNNHVAFSSDKTPVSKVIISSSSALPYFALSDFKIPLSYEIKNDSSQKKHTHEFVGADGGFYQNDPVFLSIAESRRKFGSNSNIHVVSLGTGLSPKTSYETMDDKFIYPVKGLGVLLHIVAGMMRSSSSVANEYFLTDPTIEYFRIDKALPSGFKENIADSSNENTKKIQDQADILSKSAHKMIHNIALELFESKFSSK</sequence>
<dbReference type="PANTHER" id="PTHR32176:SF92">
    <property type="entry name" value="XYLOSE ISOMERASE"/>
    <property type="match status" value="1"/>
</dbReference>
<dbReference type="PANTHER" id="PTHR32176">
    <property type="entry name" value="XYLOSE ISOMERASE"/>
    <property type="match status" value="1"/>
</dbReference>
<evidence type="ECO:0000256" key="1">
    <source>
        <dbReference type="ARBA" id="ARBA00010240"/>
    </source>
</evidence>
<dbReference type="Gene3D" id="3.40.1090.10">
    <property type="entry name" value="Cytosolic phospholipase A2 catalytic domain"/>
    <property type="match status" value="1"/>
</dbReference>
<comment type="similarity">
    <text evidence="1">Belongs to the patatin family.</text>
</comment>
<feature type="short sequence motif" description="GXSXG" evidence="3">
    <location>
        <begin position="111"/>
        <end position="115"/>
    </location>
</feature>
<evidence type="ECO:0000313" key="6">
    <source>
        <dbReference type="Proteomes" id="UP000323560"/>
    </source>
</evidence>
<gene>
    <name evidence="5" type="ORF">FXF46_16000</name>
</gene>
<feature type="short sequence motif" description="DGA/G" evidence="3">
    <location>
        <begin position="285"/>
        <end position="287"/>
    </location>
</feature>
<dbReference type="InterPro" id="IPR002641">
    <property type="entry name" value="PNPLA_dom"/>
</dbReference>
<feature type="active site" description="Proton acceptor" evidence="3">
    <location>
        <position position="285"/>
    </location>
</feature>
<dbReference type="PROSITE" id="PS51635">
    <property type="entry name" value="PNPLA"/>
    <property type="match status" value="1"/>
</dbReference>
<feature type="active site" description="Nucleophile" evidence="3">
    <location>
        <position position="113"/>
    </location>
</feature>
<evidence type="ECO:0000313" key="5">
    <source>
        <dbReference type="EMBL" id="QEH97797.1"/>
    </source>
</evidence>
<dbReference type="GO" id="GO:0016787">
    <property type="term" value="F:hydrolase activity"/>
    <property type="evidence" value="ECO:0007669"/>
    <property type="project" value="UniProtKB-UniRule"/>
</dbReference>
<accession>A0AAP9EWV2</accession>
<feature type="short sequence motif" description="GXGXXG" evidence="3">
    <location>
        <begin position="67"/>
        <end position="72"/>
    </location>
</feature>
<keyword evidence="3" id="KW-0442">Lipid degradation</keyword>
<proteinExistence type="inferred from homology"/>
<dbReference type="AlphaFoldDB" id="A0AAP9EWV2"/>
<dbReference type="EMBL" id="CP043044">
    <property type="protein sequence ID" value="QEH97797.1"/>
    <property type="molecule type" value="Genomic_DNA"/>
</dbReference>
<geneLocation type="plasmid" evidence="5 6">
    <name>unnamed1</name>
</geneLocation>
<evidence type="ECO:0000259" key="4">
    <source>
        <dbReference type="PROSITE" id="PS51635"/>
    </source>
</evidence>
<dbReference type="KEGG" id="gti:FXF46_16000"/>
<protein>
    <recommendedName>
        <fullName evidence="4">PNPLA domain-containing protein</fullName>
    </recommendedName>
</protein>
<evidence type="ECO:0000256" key="3">
    <source>
        <dbReference type="PROSITE-ProRule" id="PRU01161"/>
    </source>
</evidence>
<dbReference type="Proteomes" id="UP000323560">
    <property type="component" value="Plasmid unnamed1"/>
</dbReference>
<keyword evidence="2 3" id="KW-0443">Lipid metabolism</keyword>
<keyword evidence="3" id="KW-0378">Hydrolase</keyword>
<dbReference type="SUPFAM" id="SSF52151">
    <property type="entry name" value="FabD/lysophospholipase-like"/>
    <property type="match status" value="1"/>
</dbReference>
<evidence type="ECO:0000256" key="2">
    <source>
        <dbReference type="ARBA" id="ARBA00023098"/>
    </source>
</evidence>
<name>A0AAP9EWV2_GLUTH</name>
<dbReference type="Pfam" id="PF01734">
    <property type="entry name" value="Patatin"/>
    <property type="match status" value="1"/>
</dbReference>
<keyword evidence="5" id="KW-0614">Plasmid</keyword>
<feature type="domain" description="PNPLA" evidence="4">
    <location>
        <begin position="63"/>
        <end position="298"/>
    </location>
</feature>
<reference evidence="5 6" key="1">
    <citation type="submission" date="2019-08" db="EMBL/GenBank/DDBJ databases">
        <title>Gluconobacter frateurii HD924 genome.</title>
        <authorList>
            <person name="Liu Y."/>
            <person name="Zhang P."/>
        </authorList>
    </citation>
    <scope>NUCLEOTIDE SEQUENCE [LARGE SCALE GENOMIC DNA]</scope>
    <source>
        <strain evidence="5 6">HD924</strain>
        <plasmid evidence="5 6">unnamed1</plasmid>
    </source>
</reference>